<dbReference type="Gene3D" id="3.40.720.10">
    <property type="entry name" value="Alkaline Phosphatase, subunit A"/>
    <property type="match status" value="1"/>
</dbReference>
<dbReference type="InterPro" id="IPR002591">
    <property type="entry name" value="Phosphodiest/P_Trfase"/>
</dbReference>
<evidence type="ECO:0000313" key="3">
    <source>
        <dbReference type="Proteomes" id="UP000616839"/>
    </source>
</evidence>
<dbReference type="InterPro" id="IPR006311">
    <property type="entry name" value="TAT_signal"/>
</dbReference>
<dbReference type="RefSeq" id="WP_192143908.1">
    <property type="nucleotide sequence ID" value="NZ_JACYXZ010000003.1"/>
</dbReference>
<dbReference type="EMBL" id="JACYXZ010000003">
    <property type="protein sequence ID" value="MBD8870628.1"/>
    <property type="molecule type" value="Genomic_DNA"/>
</dbReference>
<evidence type="ECO:0000313" key="2">
    <source>
        <dbReference type="EMBL" id="MBD8870628.1"/>
    </source>
</evidence>
<name>A0A927PZQ4_9ACTN</name>
<dbReference type="InterPro" id="IPR017850">
    <property type="entry name" value="Alkaline_phosphatase_core_sf"/>
</dbReference>
<dbReference type="PANTHER" id="PTHR10151">
    <property type="entry name" value="ECTONUCLEOTIDE PYROPHOSPHATASE/PHOSPHODIESTERASE"/>
    <property type="match status" value="1"/>
</dbReference>
<dbReference type="PANTHER" id="PTHR10151:SF120">
    <property type="entry name" value="BIS(5'-ADENOSYL)-TRIPHOSPHATASE"/>
    <property type="match status" value="1"/>
</dbReference>
<feature type="region of interest" description="Disordered" evidence="1">
    <location>
        <begin position="1"/>
        <end position="21"/>
    </location>
</feature>
<accession>A0A927PZQ4</accession>
<keyword evidence="3" id="KW-1185">Reference proteome</keyword>
<protein>
    <submittedName>
        <fullName evidence="2">Alkaline phosphatase family protein</fullName>
    </submittedName>
</protein>
<gene>
    <name evidence="2" type="ORF">IE331_13415</name>
</gene>
<dbReference type="SUPFAM" id="SSF53649">
    <property type="entry name" value="Alkaline phosphatase-like"/>
    <property type="match status" value="1"/>
</dbReference>
<dbReference type="Pfam" id="PF01663">
    <property type="entry name" value="Phosphodiest"/>
    <property type="match status" value="1"/>
</dbReference>
<dbReference type="Proteomes" id="UP000616839">
    <property type="component" value="Unassembled WGS sequence"/>
</dbReference>
<comment type="caution">
    <text evidence="2">The sequence shown here is derived from an EMBL/GenBank/DDBJ whole genome shotgun (WGS) entry which is preliminary data.</text>
</comment>
<dbReference type="PROSITE" id="PS51318">
    <property type="entry name" value="TAT"/>
    <property type="match status" value="1"/>
</dbReference>
<evidence type="ECO:0000256" key="1">
    <source>
        <dbReference type="SAM" id="MobiDB-lite"/>
    </source>
</evidence>
<reference evidence="2" key="1">
    <citation type="submission" date="2020-09" db="EMBL/GenBank/DDBJ databases">
        <title>Nocardioides sp. strain MJB4 16S ribosomal RNA gene Genome sequencing and assembly.</title>
        <authorList>
            <person name="Kim I."/>
        </authorList>
    </citation>
    <scope>NUCLEOTIDE SEQUENCE</scope>
    <source>
        <strain evidence="2">MJB4</strain>
    </source>
</reference>
<dbReference type="GO" id="GO:0016787">
    <property type="term" value="F:hydrolase activity"/>
    <property type="evidence" value="ECO:0007669"/>
    <property type="project" value="UniProtKB-ARBA"/>
</dbReference>
<sequence length="437" mass="46406">MASTGSPSATGSTSVTGPASVTGGVGRRSLLKVAGAGGAGLLFSSALGAPAAAAGGRRCYVLVLDGLRPGEISGGLMPNVRALRDGGRSFPRASSLPVAETIPNHVMMMTGVRPDRSGVPANTIYDRRLGEVRELDRPSDLRADTVIEQLNRTGRATGTVLSKEYLHGIFGERASHRWEPQPLVPVSGHAPDQFTMDAAISMVEEFDPHLVFVNLGDVDRVGHSDVSGTTLALARRAALVSTDQQVKRFVDLLKDTGRWERSLVVVLADHSMDWSTPGDLISLQPVMDADPLLAGKVRIAQNGGADLLYWVGGAKRREAAVARMRALAERHPGVLVAHDRAAQRSSLRLGRRAGDVVVWCRAGWRFSDPDATANPIPGNHGHPASYPIPFFLAGGHRLVRAGTTSSAHAHTVDVAPTVARFFGLDAPPGGWDGRRRI</sequence>
<proteinExistence type="predicted"/>
<organism evidence="2 3">
    <name type="scientific">Nocardioides donggukensis</name>
    <dbReference type="NCBI Taxonomy" id="2774019"/>
    <lineage>
        <taxon>Bacteria</taxon>
        <taxon>Bacillati</taxon>
        <taxon>Actinomycetota</taxon>
        <taxon>Actinomycetes</taxon>
        <taxon>Propionibacteriales</taxon>
        <taxon>Nocardioidaceae</taxon>
        <taxon>Nocardioides</taxon>
    </lineage>
</organism>
<dbReference type="AlphaFoldDB" id="A0A927PZQ4"/>